<protein>
    <recommendedName>
        <fullName evidence="3">Lipoprotein</fullName>
    </recommendedName>
</protein>
<evidence type="ECO:0008006" key="3">
    <source>
        <dbReference type="Google" id="ProtNLM"/>
    </source>
</evidence>
<dbReference type="Proteomes" id="UP000753724">
    <property type="component" value="Unassembled WGS sequence"/>
</dbReference>
<evidence type="ECO:0000313" key="1">
    <source>
        <dbReference type="EMBL" id="NBC35717.1"/>
    </source>
</evidence>
<dbReference type="EMBL" id="JAAAPO010000001">
    <property type="protein sequence ID" value="NBC35717.1"/>
    <property type="molecule type" value="Genomic_DNA"/>
</dbReference>
<accession>A0ABW9XB40</accession>
<evidence type="ECO:0000313" key="2">
    <source>
        <dbReference type="Proteomes" id="UP000753724"/>
    </source>
</evidence>
<dbReference type="RefSeq" id="WP_161716959.1">
    <property type="nucleotide sequence ID" value="NZ_JAAAPO010000001.1"/>
</dbReference>
<organism evidence="1 2">
    <name type="scientific">Novosphingobium ovatum</name>
    <dbReference type="NCBI Taxonomy" id="1908523"/>
    <lineage>
        <taxon>Bacteria</taxon>
        <taxon>Pseudomonadati</taxon>
        <taxon>Pseudomonadota</taxon>
        <taxon>Alphaproteobacteria</taxon>
        <taxon>Sphingomonadales</taxon>
        <taxon>Sphingomonadaceae</taxon>
        <taxon>Novosphingobium</taxon>
    </lineage>
</organism>
<gene>
    <name evidence="1" type="ORF">GTZ99_04005</name>
</gene>
<proteinExistence type="predicted"/>
<sequence>MTRAVLCLMLPLALAGCGENTARHRITNALTARGMAPAPAACMADHLVDRLTMAQLRKLEALKGTGRDLPSMLMALGRIDDPQVREELVVAAGTCLLVGR</sequence>
<keyword evidence="2" id="KW-1185">Reference proteome</keyword>
<comment type="caution">
    <text evidence="1">The sequence shown here is derived from an EMBL/GenBank/DDBJ whole genome shotgun (WGS) entry which is preliminary data.</text>
</comment>
<reference evidence="2" key="1">
    <citation type="submission" date="2020-01" db="EMBL/GenBank/DDBJ databases">
        <title>Sphingomonas sp. strain CSW-10.</title>
        <authorList>
            <person name="Chen W.-M."/>
        </authorList>
    </citation>
    <scope>NUCLEOTIDE SEQUENCE [LARGE SCALE GENOMIC DNA]</scope>
    <source>
        <strain evidence="2">FSY-8</strain>
    </source>
</reference>
<dbReference type="PROSITE" id="PS51257">
    <property type="entry name" value="PROKAR_LIPOPROTEIN"/>
    <property type="match status" value="1"/>
</dbReference>
<name>A0ABW9XB40_9SPHN</name>